<feature type="domain" description="Helix-hairpin-helix DNA-binding motif class 1" evidence="7">
    <location>
        <begin position="74"/>
        <end position="93"/>
    </location>
</feature>
<dbReference type="InterPro" id="IPR003583">
    <property type="entry name" value="Hlx-hairpin-Hlx_DNA-bd_motif"/>
</dbReference>
<dbReference type="Gene3D" id="2.40.50.140">
    <property type="entry name" value="Nucleic acid-binding proteins"/>
    <property type="match status" value="1"/>
</dbReference>
<dbReference type="Gene3D" id="1.10.150.20">
    <property type="entry name" value="5' to 3' exonuclease, C-terminal subdomain"/>
    <property type="match status" value="1"/>
</dbReference>
<evidence type="ECO:0000256" key="3">
    <source>
        <dbReference type="ARBA" id="ARBA00023125"/>
    </source>
</evidence>
<evidence type="ECO:0000256" key="5">
    <source>
        <dbReference type="ARBA" id="ARBA00023204"/>
    </source>
</evidence>
<dbReference type="EMBL" id="JAQHXR010000001">
    <property type="protein sequence ID" value="MDA3968265.1"/>
    <property type="molecule type" value="Genomic_DNA"/>
</dbReference>
<comment type="function">
    <text evidence="6">The RuvA-RuvB-RuvC complex processes Holliday junction (HJ) DNA during genetic recombination and DNA repair, while the RuvA-RuvB complex plays an important role in the rescue of blocked DNA replication forks via replication fork reversal (RFR). RuvA specifically binds to HJ cruciform DNA, conferring on it an open structure. The RuvB hexamer acts as an ATP-dependent pump, pulling dsDNA into and through the RuvAB complex. HJ branch migration allows RuvC to scan DNA until it finds its consensus sequence, where it cleaves and resolves the cruciform DNA.</text>
</comment>
<comment type="domain">
    <text evidence="6">Has three domains with a flexible linker between the domains II and III and assumes an 'L' shape. Domain III is highly mobile and contacts RuvB.</text>
</comment>
<evidence type="ECO:0000313" key="8">
    <source>
        <dbReference type="EMBL" id="MDA3968265.1"/>
    </source>
</evidence>
<feature type="domain" description="Helix-hairpin-helix DNA-binding motif class 1" evidence="7">
    <location>
        <begin position="109"/>
        <end position="128"/>
    </location>
</feature>
<evidence type="ECO:0000256" key="1">
    <source>
        <dbReference type="ARBA" id="ARBA00022490"/>
    </source>
</evidence>
<organism evidence="8 9">
    <name type="scientific">Helicobacter ibis</name>
    <dbReference type="NCBI Taxonomy" id="2962633"/>
    <lineage>
        <taxon>Bacteria</taxon>
        <taxon>Pseudomonadati</taxon>
        <taxon>Campylobacterota</taxon>
        <taxon>Epsilonproteobacteria</taxon>
        <taxon>Campylobacterales</taxon>
        <taxon>Helicobacteraceae</taxon>
        <taxon>Helicobacter</taxon>
    </lineage>
</organism>
<dbReference type="CDD" id="cd14332">
    <property type="entry name" value="UBA_RuvA_C"/>
    <property type="match status" value="1"/>
</dbReference>
<evidence type="ECO:0000256" key="4">
    <source>
        <dbReference type="ARBA" id="ARBA00023172"/>
    </source>
</evidence>
<comment type="subcellular location">
    <subcellularLocation>
        <location evidence="6">Cytoplasm</location>
    </subcellularLocation>
</comment>
<dbReference type="Pfam" id="PF07499">
    <property type="entry name" value="RuvA_C"/>
    <property type="match status" value="1"/>
</dbReference>
<dbReference type="InterPro" id="IPR011114">
    <property type="entry name" value="RuvA_C"/>
</dbReference>
<dbReference type="Pfam" id="PF01330">
    <property type="entry name" value="RuvA_N"/>
    <property type="match status" value="1"/>
</dbReference>
<keyword evidence="1 6" id="KW-0963">Cytoplasm</keyword>
<feature type="region of interest" description="Domain III" evidence="6">
    <location>
        <begin position="148"/>
        <end position="191"/>
    </location>
</feature>
<evidence type="ECO:0000256" key="6">
    <source>
        <dbReference type="HAMAP-Rule" id="MF_00031"/>
    </source>
</evidence>
<comment type="caution">
    <text evidence="8">The sequence shown here is derived from an EMBL/GenBank/DDBJ whole genome shotgun (WGS) entry which is preliminary data.</text>
</comment>
<dbReference type="Proteomes" id="UP001210261">
    <property type="component" value="Unassembled WGS sequence"/>
</dbReference>
<dbReference type="SMART" id="SM00278">
    <property type="entry name" value="HhH1"/>
    <property type="match status" value="2"/>
</dbReference>
<comment type="subunit">
    <text evidence="6">Homotetramer. Forms an RuvA(8)-RuvB(12)-Holliday junction (HJ) complex. HJ DNA is sandwiched between 2 RuvA tetramers; dsDNA enters through RuvA and exits via RuvB. An RuvB hexamer assembles on each DNA strand where it exits the tetramer. Each RuvB hexamer is contacted by two RuvA subunits (via domain III) on 2 adjacent RuvB subunits; this complex drives branch migration. In the full resolvosome a probable DNA-RuvA(4)-RuvB(12)-RuvC(2) complex forms which resolves the HJ.</text>
</comment>
<keyword evidence="8" id="KW-0378">Hydrolase</keyword>
<comment type="similarity">
    <text evidence="6">Belongs to the RuvA family.</text>
</comment>
<dbReference type="InterPro" id="IPR000085">
    <property type="entry name" value="RuvA"/>
</dbReference>
<comment type="caution">
    <text evidence="6">Lacks conserved residue(s) required for the propagation of feature annotation.</text>
</comment>
<sequence length="191" mass="20530">MIIALVGEIFYKEPTKIALNCSGVVYEVFVSLNTSNKIQSKVGDTITLLTTHIIREDAQTLYGFLESSEKRLFDTLIKINGVGPKVAMAILSTYTPSSFANVVSNNDIKSMQRVPGIGPKSAGRILVDLSGWSLELASDCATSDDSNLTQVIMALESLGYKGDVINKAIKGLEVGEVGTMVKNALKKIQGL</sequence>
<protein>
    <recommendedName>
        <fullName evidence="6">Holliday junction branch migration complex subunit RuvA</fullName>
    </recommendedName>
</protein>
<dbReference type="NCBIfam" id="TIGR00084">
    <property type="entry name" value="ruvA"/>
    <property type="match status" value="1"/>
</dbReference>
<gene>
    <name evidence="6 8" type="primary">ruvA</name>
    <name evidence="8" type="ORF">PF021_01085</name>
</gene>
<keyword evidence="9" id="KW-1185">Reference proteome</keyword>
<evidence type="ECO:0000313" key="9">
    <source>
        <dbReference type="Proteomes" id="UP001210261"/>
    </source>
</evidence>
<dbReference type="SUPFAM" id="SSF50249">
    <property type="entry name" value="Nucleic acid-binding proteins"/>
    <property type="match status" value="1"/>
</dbReference>
<keyword evidence="2 6" id="KW-0227">DNA damage</keyword>
<dbReference type="InterPro" id="IPR012340">
    <property type="entry name" value="NA-bd_OB-fold"/>
</dbReference>
<dbReference type="InterPro" id="IPR010994">
    <property type="entry name" value="RuvA_2-like"/>
</dbReference>
<dbReference type="SUPFAM" id="SSF47781">
    <property type="entry name" value="RuvA domain 2-like"/>
    <property type="match status" value="1"/>
</dbReference>
<name>A0ABT4VC38_9HELI</name>
<reference evidence="8 9" key="1">
    <citation type="submission" date="2023-01" db="EMBL/GenBank/DDBJ databases">
        <title>Description of Helicobacter ibis sp. nov. isolated from faecal droppings of black-faced ibis (Theristicus melanopis).</title>
        <authorList>
            <person name="Lopez-Cantillo M."/>
            <person name="Vidal-Veuthey B."/>
            <person name="Mella A."/>
            <person name="De La Haba R."/>
            <person name="Collado L."/>
        </authorList>
    </citation>
    <scope>NUCLEOTIDE SEQUENCE [LARGE SCALE GENOMIC DNA]</scope>
    <source>
        <strain evidence="8 9">A82</strain>
    </source>
</reference>
<proteinExistence type="inferred from homology"/>
<dbReference type="Pfam" id="PF14520">
    <property type="entry name" value="HHH_5"/>
    <property type="match status" value="1"/>
</dbReference>
<dbReference type="HAMAP" id="MF_00031">
    <property type="entry name" value="DNA_HJ_migration_RuvA"/>
    <property type="match status" value="1"/>
</dbReference>
<keyword evidence="3 6" id="KW-0238">DNA-binding</keyword>
<keyword evidence="4 6" id="KW-0233">DNA recombination</keyword>
<dbReference type="RefSeq" id="WP_271020559.1">
    <property type="nucleotide sequence ID" value="NZ_JAQHXR010000001.1"/>
</dbReference>
<accession>A0ABT4VC38</accession>
<evidence type="ECO:0000259" key="7">
    <source>
        <dbReference type="SMART" id="SM00278"/>
    </source>
</evidence>
<dbReference type="GO" id="GO:0016787">
    <property type="term" value="F:hydrolase activity"/>
    <property type="evidence" value="ECO:0007669"/>
    <property type="project" value="UniProtKB-KW"/>
</dbReference>
<keyword evidence="5 6" id="KW-0234">DNA repair</keyword>
<dbReference type="GO" id="GO:0003678">
    <property type="term" value="F:DNA helicase activity"/>
    <property type="evidence" value="ECO:0007669"/>
    <property type="project" value="UniProtKB-EC"/>
</dbReference>
<evidence type="ECO:0000256" key="2">
    <source>
        <dbReference type="ARBA" id="ARBA00022763"/>
    </source>
</evidence>
<dbReference type="InterPro" id="IPR013849">
    <property type="entry name" value="DNA_helicase_Holl-junc_RuvA_I"/>
</dbReference>